<evidence type="ECO:0000313" key="2">
    <source>
        <dbReference type="Proteomes" id="UP000182983"/>
    </source>
</evidence>
<accession>A0A1H6J2W0</accession>
<reference evidence="2" key="1">
    <citation type="submission" date="2016-10" db="EMBL/GenBank/DDBJ databases">
        <authorList>
            <person name="Varghese N."/>
            <person name="Submissions S."/>
        </authorList>
    </citation>
    <scope>NUCLEOTIDE SEQUENCE [LARGE SCALE GENOMIC DNA]</scope>
    <source>
        <strain evidence="2">DSM 13234</strain>
    </source>
</reference>
<dbReference type="Proteomes" id="UP000182983">
    <property type="component" value="Unassembled WGS sequence"/>
</dbReference>
<dbReference type="OrthoDB" id="6691177at2"/>
<proteinExistence type="predicted"/>
<protein>
    <recommendedName>
        <fullName evidence="3">Restriction endonuclease type IV Mrr domain-containing protein</fullName>
    </recommendedName>
</protein>
<evidence type="ECO:0008006" key="3">
    <source>
        <dbReference type="Google" id="ProtNLM"/>
    </source>
</evidence>
<dbReference type="EMBL" id="FNWO01000014">
    <property type="protein sequence ID" value="SEH56398.1"/>
    <property type="molecule type" value="Genomic_DNA"/>
</dbReference>
<organism evidence="1 2">
    <name type="scientific">Magnetospirillum fulvum</name>
    <name type="common">Rhodospirillum fulvum</name>
    <dbReference type="NCBI Taxonomy" id="1082"/>
    <lineage>
        <taxon>Bacteria</taxon>
        <taxon>Pseudomonadati</taxon>
        <taxon>Pseudomonadota</taxon>
        <taxon>Alphaproteobacteria</taxon>
        <taxon>Rhodospirillales</taxon>
        <taxon>Rhodospirillaceae</taxon>
        <taxon>Magnetospirillum</taxon>
    </lineage>
</organism>
<gene>
    <name evidence="1" type="ORF">SAMN04244559_02964</name>
</gene>
<dbReference type="AlphaFoldDB" id="A0A1H6J2W0"/>
<dbReference type="RefSeq" id="WP_074770040.1">
    <property type="nucleotide sequence ID" value="NZ_FNWO01000014.1"/>
</dbReference>
<sequence length="477" mass="54535">MPRFAQYFRINKGQNELDFVNVDTDRDTPLYIDPYVFNVRNDAWSVYCREAVISFFDAVIQAIRNGDAQRGRALMNHLGEPNETCLGVSTGKPAGRGIGGSQADDLFDRLARSRAAQTGLLSDLSECELFVERIGPDKISDMTTNIIRRNLIEYTQAQCALHSIEMRRDVPSGKLWNSADCKWEEIYVSLPIVDNKKVILVPKSTARWSMAFSHQAYYNEFVLTYLQSEHLRQHSGLVEVLKNGRERVTKKRLIEIHPLSKNFLADFSSEHPEILERYRTLMGVPREVTDKELDEKFDEPAFCNASIHVLQKIPPGNDNASKYHSLMVGLVSFIFYPNIIYPKKEHEIHDGRKRIDIVYTNGSTGGFFFRRRSEHNIAASLIMVECKNYSNDIANAELDQMAGRFSPARGRLGLILGRSFTDRDRFVARCRDTLRDGRGAIIALEDKDIIEMLMAIAANNRPLIDRIMEDRFREIAT</sequence>
<name>A0A1H6J2W0_MAGFU</name>
<keyword evidence="2" id="KW-1185">Reference proteome</keyword>
<evidence type="ECO:0000313" key="1">
    <source>
        <dbReference type="EMBL" id="SEH56398.1"/>
    </source>
</evidence>